<accession>A0A6H5II56</accession>
<feature type="compositionally biased region" description="Basic and acidic residues" evidence="1">
    <location>
        <begin position="265"/>
        <end position="275"/>
    </location>
</feature>
<name>A0A6H5II56_9HYME</name>
<organism evidence="2 3">
    <name type="scientific">Trichogramma brassicae</name>
    <dbReference type="NCBI Taxonomy" id="86971"/>
    <lineage>
        <taxon>Eukaryota</taxon>
        <taxon>Metazoa</taxon>
        <taxon>Ecdysozoa</taxon>
        <taxon>Arthropoda</taxon>
        <taxon>Hexapoda</taxon>
        <taxon>Insecta</taxon>
        <taxon>Pterygota</taxon>
        <taxon>Neoptera</taxon>
        <taxon>Endopterygota</taxon>
        <taxon>Hymenoptera</taxon>
        <taxon>Apocrita</taxon>
        <taxon>Proctotrupomorpha</taxon>
        <taxon>Chalcidoidea</taxon>
        <taxon>Trichogrammatidae</taxon>
        <taxon>Trichogramma</taxon>
    </lineage>
</organism>
<dbReference type="Proteomes" id="UP000479190">
    <property type="component" value="Unassembled WGS sequence"/>
</dbReference>
<sequence>MFQADLCKCLGCISLHSATPKGVSRSVSPATKSLPTRRNALSVMLSFSATAQRIAGCSRARLPFTICARETARELDSVARRFIRVYIVAFLCIHRTTTDRCKTARVGESGKKCPRTYAAAALHDRASLLKKRMQTYEAKVETWRQHVDAQLVTKSRCLFKYSSHSLFTLGDTGARPRHVYSEGSLRELTIREKEGGGIRETGIHGGRDLFLFSPIVRRESRECSTIIRTPQCSARCAAEPRGVESKLGMPQNTQMSTVGRSSTASDKRKEDKSIEISRQSLVTPPPLAFYLQSMVSEFPPLDA</sequence>
<gene>
    <name evidence="2" type="ORF">TBRA_LOCUS6359</name>
</gene>
<evidence type="ECO:0000313" key="3">
    <source>
        <dbReference type="Proteomes" id="UP000479190"/>
    </source>
</evidence>
<dbReference type="EMBL" id="CADCXV010000742">
    <property type="protein sequence ID" value="CAB0034461.1"/>
    <property type="molecule type" value="Genomic_DNA"/>
</dbReference>
<proteinExistence type="predicted"/>
<evidence type="ECO:0000256" key="1">
    <source>
        <dbReference type="SAM" id="MobiDB-lite"/>
    </source>
</evidence>
<dbReference type="AlphaFoldDB" id="A0A6H5II56"/>
<reference evidence="2 3" key="1">
    <citation type="submission" date="2020-02" db="EMBL/GenBank/DDBJ databases">
        <authorList>
            <person name="Ferguson B K."/>
        </authorList>
    </citation>
    <scope>NUCLEOTIDE SEQUENCE [LARGE SCALE GENOMIC DNA]</scope>
</reference>
<protein>
    <submittedName>
        <fullName evidence="2">Uncharacterized protein</fullName>
    </submittedName>
</protein>
<evidence type="ECO:0000313" key="2">
    <source>
        <dbReference type="EMBL" id="CAB0034461.1"/>
    </source>
</evidence>
<feature type="compositionally biased region" description="Polar residues" evidence="1">
    <location>
        <begin position="250"/>
        <end position="264"/>
    </location>
</feature>
<feature type="region of interest" description="Disordered" evidence="1">
    <location>
        <begin position="245"/>
        <end position="279"/>
    </location>
</feature>
<keyword evidence="3" id="KW-1185">Reference proteome</keyword>